<proteinExistence type="predicted"/>
<protein>
    <submittedName>
        <fullName evidence="2">Uncharacterized protein</fullName>
    </submittedName>
</protein>
<dbReference type="AlphaFoldDB" id="A0A2P5CWR4"/>
<accession>A0A2P5CWR4</accession>
<feature type="region of interest" description="Disordered" evidence="1">
    <location>
        <begin position="39"/>
        <end position="76"/>
    </location>
</feature>
<comment type="caution">
    <text evidence="2">The sequence shown here is derived from an EMBL/GenBank/DDBJ whole genome shotgun (WGS) entry which is preliminary data.</text>
</comment>
<dbReference type="Proteomes" id="UP000237000">
    <property type="component" value="Unassembled WGS sequence"/>
</dbReference>
<evidence type="ECO:0000256" key="1">
    <source>
        <dbReference type="SAM" id="MobiDB-lite"/>
    </source>
</evidence>
<dbReference type="EMBL" id="JXTC01000320">
    <property type="protein sequence ID" value="PON65461.1"/>
    <property type="molecule type" value="Genomic_DNA"/>
</dbReference>
<name>A0A2P5CWR4_TREOI</name>
<sequence>MASLSLRSSCLLVKVFLKNSSIAGFVTFAKMEALFLPPAQEPTSDHDSTADNLSTISQSSNPSEFLASLQLTDSDS</sequence>
<dbReference type="InParanoid" id="A0A2P5CWR4"/>
<keyword evidence="3" id="KW-1185">Reference proteome</keyword>
<evidence type="ECO:0000313" key="3">
    <source>
        <dbReference type="Proteomes" id="UP000237000"/>
    </source>
</evidence>
<evidence type="ECO:0000313" key="2">
    <source>
        <dbReference type="EMBL" id="PON65461.1"/>
    </source>
</evidence>
<organism evidence="2 3">
    <name type="scientific">Trema orientale</name>
    <name type="common">Charcoal tree</name>
    <name type="synonym">Celtis orientalis</name>
    <dbReference type="NCBI Taxonomy" id="63057"/>
    <lineage>
        <taxon>Eukaryota</taxon>
        <taxon>Viridiplantae</taxon>
        <taxon>Streptophyta</taxon>
        <taxon>Embryophyta</taxon>
        <taxon>Tracheophyta</taxon>
        <taxon>Spermatophyta</taxon>
        <taxon>Magnoliopsida</taxon>
        <taxon>eudicotyledons</taxon>
        <taxon>Gunneridae</taxon>
        <taxon>Pentapetalae</taxon>
        <taxon>rosids</taxon>
        <taxon>fabids</taxon>
        <taxon>Rosales</taxon>
        <taxon>Cannabaceae</taxon>
        <taxon>Trema</taxon>
    </lineage>
</organism>
<reference evidence="3" key="1">
    <citation type="submission" date="2016-06" db="EMBL/GenBank/DDBJ databases">
        <title>Parallel loss of symbiosis genes in relatives of nitrogen-fixing non-legume Parasponia.</title>
        <authorList>
            <person name="Van Velzen R."/>
            <person name="Holmer R."/>
            <person name="Bu F."/>
            <person name="Rutten L."/>
            <person name="Van Zeijl A."/>
            <person name="Liu W."/>
            <person name="Santuari L."/>
            <person name="Cao Q."/>
            <person name="Sharma T."/>
            <person name="Shen D."/>
            <person name="Roswanjaya Y."/>
            <person name="Wardhani T."/>
            <person name="Kalhor M.S."/>
            <person name="Jansen J."/>
            <person name="Van den Hoogen J."/>
            <person name="Gungor B."/>
            <person name="Hartog M."/>
            <person name="Hontelez J."/>
            <person name="Verver J."/>
            <person name="Yang W.-C."/>
            <person name="Schijlen E."/>
            <person name="Repin R."/>
            <person name="Schilthuizen M."/>
            <person name="Schranz E."/>
            <person name="Heidstra R."/>
            <person name="Miyata K."/>
            <person name="Fedorova E."/>
            <person name="Kohlen W."/>
            <person name="Bisseling T."/>
            <person name="Smit S."/>
            <person name="Geurts R."/>
        </authorList>
    </citation>
    <scope>NUCLEOTIDE SEQUENCE [LARGE SCALE GENOMIC DNA]</scope>
    <source>
        <strain evidence="3">cv. RG33-2</strain>
    </source>
</reference>
<feature type="compositionally biased region" description="Polar residues" evidence="1">
    <location>
        <begin position="50"/>
        <end position="76"/>
    </location>
</feature>
<gene>
    <name evidence="2" type="ORF">TorRG33x02_270720</name>
</gene>